<dbReference type="InterPro" id="IPR007896">
    <property type="entry name" value="BTP_bacteria"/>
</dbReference>
<keyword evidence="1" id="KW-0472">Membrane</keyword>
<evidence type="ECO:0000313" key="4">
    <source>
        <dbReference type="Proteomes" id="UP000626220"/>
    </source>
</evidence>
<feature type="transmembrane region" description="Helical" evidence="1">
    <location>
        <begin position="93"/>
        <end position="115"/>
    </location>
</feature>
<gene>
    <name evidence="3" type="ORF">GCM10017056_39110</name>
</gene>
<keyword evidence="1" id="KW-0812">Transmembrane</keyword>
<keyword evidence="1" id="KW-1133">Transmembrane helix</keyword>
<reference evidence="3" key="2">
    <citation type="submission" date="2020-09" db="EMBL/GenBank/DDBJ databases">
        <authorList>
            <person name="Sun Q."/>
            <person name="Kim S."/>
        </authorList>
    </citation>
    <scope>NUCLEOTIDE SEQUENCE</scope>
    <source>
        <strain evidence="3">KCTC 42650</strain>
    </source>
</reference>
<proteinExistence type="predicted"/>
<reference evidence="3" key="1">
    <citation type="journal article" date="2014" name="Int. J. Syst. Evol. Microbiol.">
        <title>Complete genome sequence of Corynebacterium casei LMG S-19264T (=DSM 44701T), isolated from a smear-ripened cheese.</title>
        <authorList>
            <consortium name="US DOE Joint Genome Institute (JGI-PGF)"/>
            <person name="Walter F."/>
            <person name="Albersmeier A."/>
            <person name="Kalinowski J."/>
            <person name="Ruckert C."/>
        </authorList>
    </citation>
    <scope>NUCLEOTIDE SEQUENCE</scope>
    <source>
        <strain evidence="3">KCTC 42650</strain>
    </source>
</reference>
<dbReference type="InterPro" id="IPR058208">
    <property type="entry name" value="PACE"/>
</dbReference>
<evidence type="ECO:0000313" key="3">
    <source>
        <dbReference type="EMBL" id="GHF64100.1"/>
    </source>
</evidence>
<feature type="transmembrane region" description="Helical" evidence="1">
    <location>
        <begin position="52"/>
        <end position="73"/>
    </location>
</feature>
<sequence>MDQSPGRPGTGTEVAMRSPLDRLRHALSFEIIALLLIVPLGAAAFHMPMQDIGVVGIVSATIATLWNMLYNYLFDLALRRSTGTTLKSGLVRVLHAVLFECGLLVVLMPFIAWYLSISLWQAFVMDLSFAVFYMVYALIFNWAYDRLFPLPEWNRAAA</sequence>
<accession>A0A8J3H0P9</accession>
<organism evidence="3 4">
    <name type="scientific">Seohaeicola zhoushanensis</name>
    <dbReference type="NCBI Taxonomy" id="1569283"/>
    <lineage>
        <taxon>Bacteria</taxon>
        <taxon>Pseudomonadati</taxon>
        <taxon>Pseudomonadota</taxon>
        <taxon>Alphaproteobacteria</taxon>
        <taxon>Rhodobacterales</taxon>
        <taxon>Roseobacteraceae</taxon>
        <taxon>Seohaeicola</taxon>
    </lineage>
</organism>
<evidence type="ECO:0000259" key="2">
    <source>
        <dbReference type="Pfam" id="PF05232"/>
    </source>
</evidence>
<feature type="domain" description="Chlorhexidine efflux transporter" evidence="2">
    <location>
        <begin position="90"/>
        <end position="149"/>
    </location>
</feature>
<dbReference type="AlphaFoldDB" id="A0A8J3H0P9"/>
<dbReference type="Proteomes" id="UP000626220">
    <property type="component" value="Unassembled WGS sequence"/>
</dbReference>
<keyword evidence="4" id="KW-1185">Reference proteome</keyword>
<feature type="transmembrane region" description="Helical" evidence="1">
    <location>
        <begin position="122"/>
        <end position="144"/>
    </location>
</feature>
<protein>
    <submittedName>
        <fullName evidence="3">Membrane protein</fullName>
    </submittedName>
</protein>
<comment type="caution">
    <text evidence="3">The sequence shown here is derived from an EMBL/GenBank/DDBJ whole genome shotgun (WGS) entry which is preliminary data.</text>
</comment>
<dbReference type="EMBL" id="BNCJ01000015">
    <property type="protein sequence ID" value="GHF64100.1"/>
    <property type="molecule type" value="Genomic_DNA"/>
</dbReference>
<feature type="domain" description="Chlorhexidine efflux transporter" evidence="2">
    <location>
        <begin position="17"/>
        <end position="79"/>
    </location>
</feature>
<dbReference type="NCBIfam" id="NF033664">
    <property type="entry name" value="PACE_transport"/>
    <property type="match status" value="1"/>
</dbReference>
<evidence type="ECO:0000256" key="1">
    <source>
        <dbReference type="SAM" id="Phobius"/>
    </source>
</evidence>
<name>A0A8J3H0P9_9RHOB</name>
<feature type="transmembrane region" description="Helical" evidence="1">
    <location>
        <begin position="26"/>
        <end position="45"/>
    </location>
</feature>
<dbReference type="Pfam" id="PF05232">
    <property type="entry name" value="BTP"/>
    <property type="match status" value="2"/>
</dbReference>